<dbReference type="RefSeq" id="WP_102241966.1">
    <property type="nucleotide sequence ID" value="NZ_CP025704.1"/>
</dbReference>
<dbReference type="Proteomes" id="UP000235584">
    <property type="component" value="Chromosome"/>
</dbReference>
<evidence type="ECO:0000313" key="2">
    <source>
        <dbReference type="EMBL" id="AUN96671.1"/>
    </source>
</evidence>
<dbReference type="KEGG" id="bsto:C0V70_00815"/>
<dbReference type="OrthoDB" id="5291078at2"/>
<sequence length="282" mass="33313">METTELPLSLFDFTDFKAFMLKKGLPSGMYSHDHHNLQNWSKRLGYKSASSLSMVLTGERLPSEDMIERLVKDFKMSGREERYFKLLVDLERKKTKNQDVNEHLKQIQKLSTEKNSYSIDLQQFSAISEWYYIALKQLISTDSFIEDENWIHKRLRKKVSVGQIKKALKDLEDLEIIKRDEANRLRVVKPGLITSNDIPSSAIKKHHYGMMELAQEALMEQEVEQRQINSTTMRIKKENLPEAKKFIFDFIKEFSSRFSELESEDVYQMNVQFFELTKQLKH</sequence>
<gene>
    <name evidence="2" type="ORF">C0V70_00815</name>
</gene>
<evidence type="ECO:0000259" key="1">
    <source>
        <dbReference type="Pfam" id="PF14394"/>
    </source>
</evidence>
<proteinExistence type="predicted"/>
<organism evidence="2 3">
    <name type="scientific">Bacteriovorax stolpii</name>
    <name type="common">Bdellovibrio stolpii</name>
    <dbReference type="NCBI Taxonomy" id="960"/>
    <lineage>
        <taxon>Bacteria</taxon>
        <taxon>Pseudomonadati</taxon>
        <taxon>Bdellovibrionota</taxon>
        <taxon>Bacteriovoracia</taxon>
        <taxon>Bacteriovoracales</taxon>
        <taxon>Bacteriovoracaceae</taxon>
        <taxon>Bacteriovorax</taxon>
    </lineage>
</organism>
<dbReference type="Pfam" id="PF14394">
    <property type="entry name" value="DUF4423"/>
    <property type="match status" value="1"/>
</dbReference>
<feature type="domain" description="DUF4423" evidence="1">
    <location>
        <begin position="113"/>
        <end position="276"/>
    </location>
</feature>
<dbReference type="EMBL" id="CP025704">
    <property type="protein sequence ID" value="AUN96671.1"/>
    <property type="molecule type" value="Genomic_DNA"/>
</dbReference>
<dbReference type="InterPro" id="IPR025537">
    <property type="entry name" value="DUF4423"/>
</dbReference>
<protein>
    <recommendedName>
        <fullName evidence="1">DUF4423 domain-containing protein</fullName>
    </recommendedName>
</protein>
<keyword evidence="3" id="KW-1185">Reference proteome</keyword>
<name>A0A2K9NMD1_BACTC</name>
<dbReference type="NCBIfam" id="TIGR02147">
    <property type="entry name" value="Fsuc_second"/>
    <property type="match status" value="1"/>
</dbReference>
<accession>A0A2K9NMD1</accession>
<evidence type="ECO:0000313" key="3">
    <source>
        <dbReference type="Proteomes" id="UP000235584"/>
    </source>
</evidence>
<dbReference type="AlphaFoldDB" id="A0A2K9NMD1"/>
<reference evidence="2 3" key="1">
    <citation type="submission" date="2018-01" db="EMBL/GenBank/DDBJ databases">
        <title>Complete genome sequence of Bacteriovorax stolpii DSM12778.</title>
        <authorList>
            <person name="Tang B."/>
            <person name="Chang J."/>
        </authorList>
    </citation>
    <scope>NUCLEOTIDE SEQUENCE [LARGE SCALE GENOMIC DNA]</scope>
    <source>
        <strain evidence="2 3">DSM 12778</strain>
    </source>
</reference>
<dbReference type="InterPro" id="IPR011873">
    <property type="entry name" value="CHP02147"/>
</dbReference>